<evidence type="ECO:0000313" key="5">
    <source>
        <dbReference type="Proteomes" id="UP001362999"/>
    </source>
</evidence>
<protein>
    <submittedName>
        <fullName evidence="4">Ribonuclease H-like domain-containing protein</fullName>
    </submittedName>
</protein>
<evidence type="ECO:0000256" key="1">
    <source>
        <dbReference type="ARBA" id="ARBA00022722"/>
    </source>
</evidence>
<evidence type="ECO:0000259" key="3">
    <source>
        <dbReference type="Pfam" id="PF01612"/>
    </source>
</evidence>
<dbReference type="Pfam" id="PF01612">
    <property type="entry name" value="DNA_pol_A_exo1"/>
    <property type="match status" value="1"/>
</dbReference>
<comment type="caution">
    <text evidence="4">The sequence shown here is derived from an EMBL/GenBank/DDBJ whole genome shotgun (WGS) entry which is preliminary data.</text>
</comment>
<dbReference type="InterPro" id="IPR012337">
    <property type="entry name" value="RNaseH-like_sf"/>
</dbReference>
<dbReference type="PANTHER" id="PTHR13620">
    <property type="entry name" value="3-5 EXONUCLEASE"/>
    <property type="match status" value="1"/>
</dbReference>
<dbReference type="GO" id="GO:0005737">
    <property type="term" value="C:cytoplasm"/>
    <property type="evidence" value="ECO:0007669"/>
    <property type="project" value="TreeGrafter"/>
</dbReference>
<evidence type="ECO:0000256" key="2">
    <source>
        <dbReference type="ARBA" id="ARBA00022801"/>
    </source>
</evidence>
<dbReference type="GO" id="GO:0003676">
    <property type="term" value="F:nucleic acid binding"/>
    <property type="evidence" value="ECO:0007669"/>
    <property type="project" value="InterPro"/>
</dbReference>
<keyword evidence="5" id="KW-1185">Reference proteome</keyword>
<keyword evidence="1" id="KW-0540">Nuclease</keyword>
<reference evidence="4 5" key="1">
    <citation type="journal article" date="2024" name="J Genomics">
        <title>Draft genome sequencing and assembly of Favolaschia claudopus CIRM-BRFM 2984 isolated from oak limbs.</title>
        <authorList>
            <person name="Navarro D."/>
            <person name="Drula E."/>
            <person name="Chaduli D."/>
            <person name="Cazenave R."/>
            <person name="Ahrendt S."/>
            <person name="Wang J."/>
            <person name="Lipzen A."/>
            <person name="Daum C."/>
            <person name="Barry K."/>
            <person name="Grigoriev I.V."/>
            <person name="Favel A."/>
            <person name="Rosso M.N."/>
            <person name="Martin F."/>
        </authorList>
    </citation>
    <scope>NUCLEOTIDE SEQUENCE [LARGE SCALE GENOMIC DNA]</scope>
    <source>
        <strain evidence="4 5">CIRM-BRFM 2984</strain>
    </source>
</reference>
<dbReference type="InterPro" id="IPR051132">
    <property type="entry name" value="3-5_Exonuclease_domain"/>
</dbReference>
<organism evidence="4 5">
    <name type="scientific">Favolaschia claudopus</name>
    <dbReference type="NCBI Taxonomy" id="2862362"/>
    <lineage>
        <taxon>Eukaryota</taxon>
        <taxon>Fungi</taxon>
        <taxon>Dikarya</taxon>
        <taxon>Basidiomycota</taxon>
        <taxon>Agaricomycotina</taxon>
        <taxon>Agaricomycetes</taxon>
        <taxon>Agaricomycetidae</taxon>
        <taxon>Agaricales</taxon>
        <taxon>Marasmiineae</taxon>
        <taxon>Mycenaceae</taxon>
        <taxon>Favolaschia</taxon>
    </lineage>
</organism>
<keyword evidence="2" id="KW-0378">Hydrolase</keyword>
<dbReference type="EMBL" id="JAWWNJ010000019">
    <property type="protein sequence ID" value="KAK7035711.1"/>
    <property type="molecule type" value="Genomic_DNA"/>
</dbReference>
<sequence>MKYFRLAKPEQDSAQPRETFYEAFPASFRKGDIVEVEGTVVAFFSKNGMVKTIFQMNVVTLLDATFSKAAELARSQAYKPRPPKQTLKRKVWYEEDEDSEVHSTRRRFKDLRLEDIDYKLRADREVVVISSLTVANEHLARIQDNSVIGFDIEATPKDPNVALLESPVSPDIPLDWKGKQCCLIQIAHQDLLTALPALPSELKRIIESPGIIKCTVGVTSDTTRLWADFRIQCRRFLDLGFMVRIGAPLLYAEKPEDNTAANISLQRCVADILGFSLSKSAQDHDWKNGLPDETLHIEEYAELLLYAALDAEASLELFFAIQSLVETQMIALQRNLPEYWYCYNFINGMSVRLHQSRSGKNIPWKWTICPWYVEGRFDAFWW</sequence>
<dbReference type="Gene3D" id="3.30.420.10">
    <property type="entry name" value="Ribonuclease H-like superfamily/Ribonuclease H"/>
    <property type="match status" value="1"/>
</dbReference>
<feature type="domain" description="3'-5' exonuclease" evidence="3">
    <location>
        <begin position="129"/>
        <end position="325"/>
    </location>
</feature>
<dbReference type="InterPro" id="IPR002562">
    <property type="entry name" value="3'-5'_exonuclease_dom"/>
</dbReference>
<dbReference type="Proteomes" id="UP001362999">
    <property type="component" value="Unassembled WGS sequence"/>
</dbReference>
<dbReference type="SUPFAM" id="SSF53098">
    <property type="entry name" value="Ribonuclease H-like"/>
    <property type="match status" value="1"/>
</dbReference>
<gene>
    <name evidence="4" type="ORF">R3P38DRAFT_3183527</name>
</gene>
<evidence type="ECO:0000313" key="4">
    <source>
        <dbReference type="EMBL" id="KAK7035711.1"/>
    </source>
</evidence>
<dbReference type="GO" id="GO:0005634">
    <property type="term" value="C:nucleus"/>
    <property type="evidence" value="ECO:0007669"/>
    <property type="project" value="TreeGrafter"/>
</dbReference>
<dbReference type="InterPro" id="IPR036397">
    <property type="entry name" value="RNaseH_sf"/>
</dbReference>
<dbReference type="GO" id="GO:0008408">
    <property type="term" value="F:3'-5' exonuclease activity"/>
    <property type="evidence" value="ECO:0007669"/>
    <property type="project" value="InterPro"/>
</dbReference>
<proteinExistence type="predicted"/>
<dbReference type="GO" id="GO:0006139">
    <property type="term" value="P:nucleobase-containing compound metabolic process"/>
    <property type="evidence" value="ECO:0007669"/>
    <property type="project" value="InterPro"/>
</dbReference>
<dbReference type="PANTHER" id="PTHR13620:SF104">
    <property type="entry name" value="EXONUCLEASE 3'-5' DOMAIN-CONTAINING PROTEIN 2"/>
    <property type="match status" value="1"/>
</dbReference>
<accession>A0AAW0C7F0</accession>
<name>A0AAW0C7F0_9AGAR</name>
<dbReference type="AlphaFoldDB" id="A0AAW0C7F0"/>